<dbReference type="GO" id="GO:0005524">
    <property type="term" value="F:ATP binding"/>
    <property type="evidence" value="ECO:0007669"/>
    <property type="project" value="UniProtKB-KW"/>
</dbReference>
<evidence type="ECO:0000256" key="2">
    <source>
        <dbReference type="ARBA" id="ARBA00004429"/>
    </source>
</evidence>
<reference evidence="20 21" key="1">
    <citation type="submission" date="2018-07" db="EMBL/GenBank/DDBJ databases">
        <title>Genomic Encyclopedia of Type Strains, Phase IV (KMG-IV): sequencing the most valuable type-strain genomes for metagenomic binning, comparative biology and taxonomic classification.</title>
        <authorList>
            <person name="Goeker M."/>
        </authorList>
    </citation>
    <scope>NUCLEOTIDE SEQUENCE [LARGE SCALE GENOMIC DNA]</scope>
    <source>
        <strain evidence="20 21">DSM 4134</strain>
    </source>
</reference>
<dbReference type="InterPro" id="IPR036097">
    <property type="entry name" value="HisK_dim/P_sf"/>
</dbReference>
<accession>A0A3D9KY66</accession>
<dbReference type="FunFam" id="3.30.565.10:FF:000010">
    <property type="entry name" value="Sensor histidine kinase RcsC"/>
    <property type="match status" value="1"/>
</dbReference>
<keyword evidence="4" id="KW-1003">Cell membrane</keyword>
<evidence type="ECO:0000256" key="5">
    <source>
        <dbReference type="ARBA" id="ARBA00022519"/>
    </source>
</evidence>
<dbReference type="CDD" id="cd00082">
    <property type="entry name" value="HisKA"/>
    <property type="match status" value="1"/>
</dbReference>
<evidence type="ECO:0000256" key="1">
    <source>
        <dbReference type="ARBA" id="ARBA00000085"/>
    </source>
</evidence>
<dbReference type="SUPFAM" id="SSF47226">
    <property type="entry name" value="Histidine-containing phosphotransfer domain, HPT domain"/>
    <property type="match status" value="1"/>
</dbReference>
<evidence type="ECO:0000256" key="6">
    <source>
        <dbReference type="ARBA" id="ARBA00022553"/>
    </source>
</evidence>
<protein>
    <recommendedName>
        <fullName evidence="3">histidine kinase</fullName>
        <ecNumber evidence="3">2.7.13.3</ecNumber>
    </recommendedName>
</protein>
<comment type="caution">
    <text evidence="20">The sequence shown here is derived from an EMBL/GenBank/DDBJ whole genome shotgun (WGS) entry which is preliminary data.</text>
</comment>
<comment type="subcellular location">
    <subcellularLocation>
        <location evidence="2">Cell inner membrane</location>
        <topology evidence="2">Multi-pass membrane protein</topology>
    </subcellularLocation>
</comment>
<organism evidence="20 21">
    <name type="scientific">Marinoscillum furvescens DSM 4134</name>
    <dbReference type="NCBI Taxonomy" id="1122208"/>
    <lineage>
        <taxon>Bacteria</taxon>
        <taxon>Pseudomonadati</taxon>
        <taxon>Bacteroidota</taxon>
        <taxon>Cytophagia</taxon>
        <taxon>Cytophagales</taxon>
        <taxon>Reichenbachiellaceae</taxon>
        <taxon>Marinoscillum</taxon>
    </lineage>
</organism>
<dbReference type="Gene3D" id="1.20.120.160">
    <property type="entry name" value="HPT domain"/>
    <property type="match status" value="1"/>
</dbReference>
<evidence type="ECO:0000256" key="14">
    <source>
        <dbReference type="PROSITE-ProRule" id="PRU00110"/>
    </source>
</evidence>
<keyword evidence="13 16" id="KW-0472">Membrane</keyword>
<feature type="domain" description="Response regulatory" evidence="18">
    <location>
        <begin position="573"/>
        <end position="690"/>
    </location>
</feature>
<comment type="catalytic activity">
    <reaction evidence="1">
        <text>ATP + protein L-histidine = ADP + protein N-phospho-L-histidine.</text>
        <dbReference type="EC" id="2.7.13.3"/>
    </reaction>
</comment>
<evidence type="ECO:0000256" key="10">
    <source>
        <dbReference type="ARBA" id="ARBA00022777"/>
    </source>
</evidence>
<dbReference type="Pfam" id="PF00072">
    <property type="entry name" value="Response_reg"/>
    <property type="match status" value="1"/>
</dbReference>
<dbReference type="PROSITE" id="PS50110">
    <property type="entry name" value="RESPONSE_REGULATORY"/>
    <property type="match status" value="1"/>
</dbReference>
<evidence type="ECO:0000256" key="15">
    <source>
        <dbReference type="PROSITE-ProRule" id="PRU00169"/>
    </source>
</evidence>
<feature type="domain" description="Histidine kinase" evidence="17">
    <location>
        <begin position="335"/>
        <end position="552"/>
    </location>
</feature>
<evidence type="ECO:0000259" key="17">
    <source>
        <dbReference type="PROSITE" id="PS50109"/>
    </source>
</evidence>
<keyword evidence="7" id="KW-0808">Transferase</keyword>
<feature type="transmembrane region" description="Helical" evidence="16">
    <location>
        <begin position="283"/>
        <end position="304"/>
    </location>
</feature>
<evidence type="ECO:0000256" key="9">
    <source>
        <dbReference type="ARBA" id="ARBA00022741"/>
    </source>
</evidence>
<keyword evidence="21" id="KW-1185">Reference proteome</keyword>
<dbReference type="SMART" id="SM00388">
    <property type="entry name" value="HisKA"/>
    <property type="match status" value="1"/>
</dbReference>
<dbReference type="GO" id="GO:0005886">
    <property type="term" value="C:plasma membrane"/>
    <property type="evidence" value="ECO:0007669"/>
    <property type="project" value="UniProtKB-SubCell"/>
</dbReference>
<dbReference type="InterPro" id="IPR003594">
    <property type="entry name" value="HATPase_dom"/>
</dbReference>
<dbReference type="SUPFAM" id="SSF55874">
    <property type="entry name" value="ATPase domain of HSP90 chaperone/DNA topoisomerase II/histidine kinase"/>
    <property type="match status" value="1"/>
</dbReference>
<dbReference type="CDD" id="cd17546">
    <property type="entry name" value="REC_hyHK_CKI1_RcsC-like"/>
    <property type="match status" value="1"/>
</dbReference>
<dbReference type="GO" id="GO:0000155">
    <property type="term" value="F:phosphorelay sensor kinase activity"/>
    <property type="evidence" value="ECO:0007669"/>
    <property type="project" value="InterPro"/>
</dbReference>
<keyword evidence="9" id="KW-0547">Nucleotide-binding</keyword>
<dbReference type="SMART" id="SM00448">
    <property type="entry name" value="REC"/>
    <property type="match status" value="1"/>
</dbReference>
<feature type="modified residue" description="4-aspartylphosphate" evidence="15">
    <location>
        <position position="622"/>
    </location>
</feature>
<keyword evidence="10" id="KW-0418">Kinase</keyword>
<dbReference type="SUPFAM" id="SSF52172">
    <property type="entry name" value="CheY-like"/>
    <property type="match status" value="1"/>
</dbReference>
<dbReference type="PROSITE" id="PS51257">
    <property type="entry name" value="PROKAR_LIPOPROTEIN"/>
    <property type="match status" value="1"/>
</dbReference>
<evidence type="ECO:0000256" key="3">
    <source>
        <dbReference type="ARBA" id="ARBA00012438"/>
    </source>
</evidence>
<feature type="domain" description="HPt" evidence="19">
    <location>
        <begin position="725"/>
        <end position="825"/>
    </location>
</feature>
<dbReference type="PROSITE" id="PS50894">
    <property type="entry name" value="HPT"/>
    <property type="match status" value="1"/>
</dbReference>
<dbReference type="PRINTS" id="PR00344">
    <property type="entry name" value="BCTRLSENSOR"/>
</dbReference>
<keyword evidence="12 16" id="KW-1133">Transmembrane helix</keyword>
<sequence>MQFPKLKRNHIANFIGFLLVLLAVSVACIGYITYKNLSNIVVQLKTDTNPNNNLILYKEIMVTLSAMENKVESFQLSDDPLHLQRYNESVQRVSTFLDSLNTLNPGDAELLTLNDSLTSLINQKTDILNNLITLSSYQEPLNLSGIDEKIAAIPKPQVPDTATAQPATTQPAEKKNLLKRIFGRKNTEESTTAQPEVNTDSIIAAQATAYQQEIARELEKAQQDALEASLIYKRREMELESQHAQIQSSIMDLISFLESRETVKIKISSLNARELASRTNQQILIFSALTLILLVTTTFVIFSYTQKNKKYQKLLQSSKNSAEQLAKAKERFFANMSHEIRTPMNAISGFTKILLKSDLKNEQREQVDIINKSSEHLLKLLNDILDFSKLQADKLQLEETVFSPKELCHEVCMLLEDNAKEKNLSLLEEYGELPQYIKGDPYRLKQILLNLLSNGVKYTESGFVKLHVSSQKSKGLTKLKFVVTDSGKGISKDHQSKIFKEFEQSDASSFSKGTGLGLAITKRLVQLHKGTINLKSTEGKGTTVTVGIAYNISTEAPKPKESYIYHDKLKGSKILVADDEPFNVKLLTTLLDKHHIQYDEAYNGADALELARKNTYDAALLDLKMPKMSGWEVVKTIRSEDGPNKEIPILALTATITKIDQEKSEAYGFDHIIRKPFDEKELFDLLINYSTNDNNSQQPGVTVTSPAPHEPEVEIDLTSLFAMGDQEFVDDMIETFVKSAEEGWQKVESAVASQDFEEAAITAHRIVAPARHFKAQKLVKLLKALEKRADEQDPQLSPDDLPPIKKELHAVISALRAKQKDLLSH</sequence>
<dbReference type="InterPro" id="IPR005467">
    <property type="entry name" value="His_kinase_dom"/>
</dbReference>
<evidence type="ECO:0000259" key="19">
    <source>
        <dbReference type="PROSITE" id="PS50894"/>
    </source>
</evidence>
<name>A0A3D9KY66_MARFU</name>
<feature type="transmembrane region" description="Helical" evidence="16">
    <location>
        <begin position="12"/>
        <end position="34"/>
    </location>
</feature>
<evidence type="ECO:0000256" key="4">
    <source>
        <dbReference type="ARBA" id="ARBA00022475"/>
    </source>
</evidence>
<dbReference type="InterPro" id="IPR004358">
    <property type="entry name" value="Sig_transdc_His_kin-like_C"/>
</dbReference>
<evidence type="ECO:0000256" key="16">
    <source>
        <dbReference type="SAM" id="Phobius"/>
    </source>
</evidence>
<dbReference type="SMART" id="SM00387">
    <property type="entry name" value="HATPase_c"/>
    <property type="match status" value="1"/>
</dbReference>
<dbReference type="Gene3D" id="3.30.565.10">
    <property type="entry name" value="Histidine kinase-like ATPase, C-terminal domain"/>
    <property type="match status" value="1"/>
</dbReference>
<evidence type="ECO:0000256" key="12">
    <source>
        <dbReference type="ARBA" id="ARBA00022989"/>
    </source>
</evidence>
<evidence type="ECO:0000313" key="20">
    <source>
        <dbReference type="EMBL" id="RED91906.1"/>
    </source>
</evidence>
<dbReference type="Proteomes" id="UP000256779">
    <property type="component" value="Unassembled WGS sequence"/>
</dbReference>
<dbReference type="Gene3D" id="3.40.50.2300">
    <property type="match status" value="1"/>
</dbReference>
<dbReference type="EC" id="2.7.13.3" evidence="3"/>
<keyword evidence="5" id="KW-0997">Cell inner membrane</keyword>
<dbReference type="CDD" id="cd16922">
    <property type="entry name" value="HATPase_EvgS-ArcB-TorS-like"/>
    <property type="match status" value="1"/>
</dbReference>
<dbReference type="InterPro" id="IPR036641">
    <property type="entry name" value="HPT_dom_sf"/>
</dbReference>
<keyword evidence="8 16" id="KW-0812">Transmembrane</keyword>
<dbReference type="RefSeq" id="WP_115870412.1">
    <property type="nucleotide sequence ID" value="NZ_QREG01000035.1"/>
</dbReference>
<dbReference type="Pfam" id="PF01627">
    <property type="entry name" value="Hpt"/>
    <property type="match status" value="1"/>
</dbReference>
<evidence type="ECO:0000256" key="11">
    <source>
        <dbReference type="ARBA" id="ARBA00022840"/>
    </source>
</evidence>
<feature type="modified residue" description="Phosphohistidine" evidence="14">
    <location>
        <position position="764"/>
    </location>
</feature>
<evidence type="ECO:0000256" key="7">
    <source>
        <dbReference type="ARBA" id="ARBA00022679"/>
    </source>
</evidence>
<proteinExistence type="predicted"/>
<dbReference type="InterPro" id="IPR003661">
    <property type="entry name" value="HisK_dim/P_dom"/>
</dbReference>
<evidence type="ECO:0000256" key="13">
    <source>
        <dbReference type="ARBA" id="ARBA00023136"/>
    </source>
</evidence>
<evidence type="ECO:0000313" key="21">
    <source>
        <dbReference type="Proteomes" id="UP000256779"/>
    </source>
</evidence>
<evidence type="ECO:0000256" key="8">
    <source>
        <dbReference type="ARBA" id="ARBA00022692"/>
    </source>
</evidence>
<keyword evidence="11" id="KW-0067">ATP-binding</keyword>
<dbReference type="PANTHER" id="PTHR43047">
    <property type="entry name" value="TWO-COMPONENT HISTIDINE PROTEIN KINASE"/>
    <property type="match status" value="1"/>
</dbReference>
<dbReference type="AlphaFoldDB" id="A0A3D9KY66"/>
<dbReference type="InterPro" id="IPR008207">
    <property type="entry name" value="Sig_transdc_His_kin_Hpt_dom"/>
</dbReference>
<dbReference type="InterPro" id="IPR001789">
    <property type="entry name" value="Sig_transdc_resp-reg_receiver"/>
</dbReference>
<dbReference type="Pfam" id="PF00512">
    <property type="entry name" value="HisKA"/>
    <property type="match status" value="1"/>
</dbReference>
<dbReference type="PROSITE" id="PS50109">
    <property type="entry name" value="HIS_KIN"/>
    <property type="match status" value="1"/>
</dbReference>
<dbReference type="Pfam" id="PF02518">
    <property type="entry name" value="HATPase_c"/>
    <property type="match status" value="1"/>
</dbReference>
<dbReference type="EMBL" id="QREG01000035">
    <property type="protein sequence ID" value="RED91906.1"/>
    <property type="molecule type" value="Genomic_DNA"/>
</dbReference>
<dbReference type="InterPro" id="IPR011006">
    <property type="entry name" value="CheY-like_superfamily"/>
</dbReference>
<dbReference type="FunFam" id="1.10.287.130:FF:000004">
    <property type="entry name" value="Ethylene receptor 1"/>
    <property type="match status" value="1"/>
</dbReference>
<gene>
    <name evidence="20" type="ORF">C7460_13523</name>
</gene>
<dbReference type="InterPro" id="IPR036890">
    <property type="entry name" value="HATPase_C_sf"/>
</dbReference>
<dbReference type="Gene3D" id="1.10.287.130">
    <property type="match status" value="1"/>
</dbReference>
<evidence type="ECO:0000259" key="18">
    <source>
        <dbReference type="PROSITE" id="PS50110"/>
    </source>
</evidence>
<dbReference type="SUPFAM" id="SSF47384">
    <property type="entry name" value="Homodimeric domain of signal transducing histidine kinase"/>
    <property type="match status" value="1"/>
</dbReference>
<keyword evidence="6 15" id="KW-0597">Phosphoprotein</keyword>
<dbReference type="OrthoDB" id="9781208at2"/>